<dbReference type="Gene3D" id="2.130.10.10">
    <property type="entry name" value="YVTN repeat-like/Quinoprotein amine dehydrogenase"/>
    <property type="match status" value="1"/>
</dbReference>
<evidence type="ECO:0000313" key="3">
    <source>
        <dbReference type="Proteomes" id="UP000694620"/>
    </source>
</evidence>
<dbReference type="GO" id="GO:0005929">
    <property type="term" value="C:cilium"/>
    <property type="evidence" value="ECO:0007669"/>
    <property type="project" value="GOC"/>
</dbReference>
<reference evidence="2" key="3">
    <citation type="submission" date="2025-09" db="UniProtKB">
        <authorList>
            <consortium name="Ensembl"/>
        </authorList>
    </citation>
    <scope>IDENTIFICATION</scope>
</reference>
<proteinExistence type="predicted"/>
<keyword evidence="3" id="KW-1185">Reference proteome</keyword>
<dbReference type="GO" id="GO:0042073">
    <property type="term" value="P:intraciliary transport"/>
    <property type="evidence" value="ECO:0007669"/>
    <property type="project" value="InterPro"/>
</dbReference>
<reference evidence="2" key="1">
    <citation type="submission" date="2021-06" db="EMBL/GenBank/DDBJ databases">
        <authorList>
            <consortium name="Wellcome Sanger Institute Data Sharing"/>
        </authorList>
    </citation>
    <scope>NUCLEOTIDE SEQUENCE [LARGE SCALE GENOMIC DNA]</scope>
</reference>
<evidence type="ECO:0000313" key="2">
    <source>
        <dbReference type="Ensembl" id="ENSECRP00000007761.1"/>
    </source>
</evidence>
<organism evidence="2 3">
    <name type="scientific">Erpetoichthys calabaricus</name>
    <name type="common">Rope fish</name>
    <name type="synonym">Calamoichthys calabaricus</name>
    <dbReference type="NCBI Taxonomy" id="27687"/>
    <lineage>
        <taxon>Eukaryota</taxon>
        <taxon>Metazoa</taxon>
        <taxon>Chordata</taxon>
        <taxon>Craniata</taxon>
        <taxon>Vertebrata</taxon>
        <taxon>Euteleostomi</taxon>
        <taxon>Actinopterygii</taxon>
        <taxon>Polypteriformes</taxon>
        <taxon>Polypteridae</taxon>
        <taxon>Erpetoichthys</taxon>
    </lineage>
</organism>
<dbReference type="GeneTree" id="ENSGT00390000013743"/>
<dbReference type="SUPFAM" id="SSF50978">
    <property type="entry name" value="WD40 repeat-like"/>
    <property type="match status" value="1"/>
</dbReference>
<protein>
    <recommendedName>
        <fullName evidence="1">Anaphase-promoting complex subunit 4-like WD40 domain-containing protein</fullName>
    </recommendedName>
</protein>
<dbReference type="SMART" id="SM00320">
    <property type="entry name" value="WD40"/>
    <property type="match status" value="2"/>
</dbReference>
<dbReference type="Pfam" id="PF12894">
    <property type="entry name" value="ANAPC4_WD40"/>
    <property type="match status" value="1"/>
</dbReference>
<name>A0A8C4S0K3_ERPCA</name>
<dbReference type="GO" id="GO:0045504">
    <property type="term" value="F:dynein heavy chain binding"/>
    <property type="evidence" value="ECO:0007669"/>
    <property type="project" value="InterPro"/>
</dbReference>
<dbReference type="PANTHER" id="PTHR16022">
    <property type="entry name" value="WD REPEAT DOMAIN 60"/>
    <property type="match status" value="1"/>
</dbReference>
<dbReference type="InterPro" id="IPR024977">
    <property type="entry name" value="Apc4-like_WD40_dom"/>
</dbReference>
<dbReference type="Ensembl" id="ENSECRT00000007884.1">
    <property type="protein sequence ID" value="ENSECRP00000007761.1"/>
    <property type="gene ID" value="ENSECRG00000005179.1"/>
</dbReference>
<reference evidence="2" key="2">
    <citation type="submission" date="2025-08" db="UniProtKB">
        <authorList>
            <consortium name="Ensembl"/>
        </authorList>
    </citation>
    <scope>IDENTIFICATION</scope>
</reference>
<dbReference type="InterPro" id="IPR015943">
    <property type="entry name" value="WD40/YVTN_repeat-like_dom_sf"/>
</dbReference>
<dbReference type="GO" id="GO:0045503">
    <property type="term" value="F:dynein light chain binding"/>
    <property type="evidence" value="ECO:0007669"/>
    <property type="project" value="InterPro"/>
</dbReference>
<feature type="domain" description="Anaphase-promoting complex subunit 4-like WD40" evidence="1">
    <location>
        <begin position="17"/>
        <end position="82"/>
    </location>
</feature>
<dbReference type="InterPro" id="IPR036322">
    <property type="entry name" value="WD40_repeat_dom_sf"/>
</dbReference>
<sequence length="140" mass="15807">LGSLVNHGTRHGLHVPQRFYKSQSGVKPASVTSLEFSSFEETIFLVGCSDGSIRLHSVMTEMPIMEWNYSTNGESIVCIQWAPTRPAVFFVLDSASYIYIWDLLVKDYEPIVLKVISGYIGENKLSLQLWQPTLLHNNQS</sequence>
<dbReference type="InterPro" id="IPR001680">
    <property type="entry name" value="WD40_rpt"/>
</dbReference>
<dbReference type="PANTHER" id="PTHR16022:SF0">
    <property type="entry name" value="CYTOPLASMIC DYNEIN 2 INTERMEDIATE CHAIN 1"/>
    <property type="match status" value="1"/>
</dbReference>
<dbReference type="AlphaFoldDB" id="A0A8C4S0K3"/>
<dbReference type="GO" id="GO:0005868">
    <property type="term" value="C:cytoplasmic dynein complex"/>
    <property type="evidence" value="ECO:0007669"/>
    <property type="project" value="InterPro"/>
</dbReference>
<dbReference type="Proteomes" id="UP000694620">
    <property type="component" value="Chromosome 6"/>
</dbReference>
<evidence type="ECO:0000259" key="1">
    <source>
        <dbReference type="Pfam" id="PF12894"/>
    </source>
</evidence>
<dbReference type="InterPro" id="IPR042505">
    <property type="entry name" value="DYNC2I1"/>
</dbReference>
<accession>A0A8C4S0K3</accession>